<sequence>MRIQSDHNMDMCQYLSGDLGTHRTPAILVHLT</sequence>
<name>A0A2P2NWQ5_RHIMU</name>
<dbReference type="AlphaFoldDB" id="A0A2P2NWQ5"/>
<reference evidence="1" key="1">
    <citation type="submission" date="2018-02" db="EMBL/GenBank/DDBJ databases">
        <title>Rhizophora mucronata_Transcriptome.</title>
        <authorList>
            <person name="Meera S.P."/>
            <person name="Sreeshan A."/>
            <person name="Augustine A."/>
        </authorList>
    </citation>
    <scope>NUCLEOTIDE SEQUENCE</scope>
    <source>
        <tissue evidence="1">Leaf</tissue>
    </source>
</reference>
<dbReference type="EMBL" id="GGEC01066411">
    <property type="protein sequence ID" value="MBX46895.1"/>
    <property type="molecule type" value="Transcribed_RNA"/>
</dbReference>
<protein>
    <submittedName>
        <fullName evidence="1">Uncharacterized protein</fullName>
    </submittedName>
</protein>
<evidence type="ECO:0000313" key="1">
    <source>
        <dbReference type="EMBL" id="MBX46895.1"/>
    </source>
</evidence>
<proteinExistence type="predicted"/>
<organism evidence="1">
    <name type="scientific">Rhizophora mucronata</name>
    <name type="common">Asiatic mangrove</name>
    <dbReference type="NCBI Taxonomy" id="61149"/>
    <lineage>
        <taxon>Eukaryota</taxon>
        <taxon>Viridiplantae</taxon>
        <taxon>Streptophyta</taxon>
        <taxon>Embryophyta</taxon>
        <taxon>Tracheophyta</taxon>
        <taxon>Spermatophyta</taxon>
        <taxon>Magnoliopsida</taxon>
        <taxon>eudicotyledons</taxon>
        <taxon>Gunneridae</taxon>
        <taxon>Pentapetalae</taxon>
        <taxon>rosids</taxon>
        <taxon>fabids</taxon>
        <taxon>Malpighiales</taxon>
        <taxon>Rhizophoraceae</taxon>
        <taxon>Rhizophora</taxon>
    </lineage>
</organism>
<accession>A0A2P2NWQ5</accession>